<dbReference type="RefSeq" id="WP_377501515.1">
    <property type="nucleotide sequence ID" value="NZ_JBHMDO010000047.1"/>
</dbReference>
<evidence type="ECO:0000313" key="9">
    <source>
        <dbReference type="EMBL" id="MFB9330383.1"/>
    </source>
</evidence>
<comment type="subcellular location">
    <subcellularLocation>
        <location evidence="1">Cell membrane</location>
        <topology evidence="1">Multi-pass membrane protein</topology>
    </subcellularLocation>
</comment>
<proteinExistence type="predicted"/>
<evidence type="ECO:0000256" key="7">
    <source>
        <dbReference type="SAM" id="Phobius"/>
    </source>
</evidence>
<evidence type="ECO:0000256" key="4">
    <source>
        <dbReference type="ARBA" id="ARBA00022692"/>
    </source>
</evidence>
<feature type="transmembrane region" description="Helical" evidence="7">
    <location>
        <begin position="17"/>
        <end position="42"/>
    </location>
</feature>
<sequence length="414" mass="44873">METATQIRTYWPSFHPIAWAVLVGTFLSRTGFFMAIPFLGIYLSQTKGIDPTTVGAILASSLFAGTCSSFIGGMLSDRFGRFPVMIAAMTLWSLVFAGFALANSIAAFFLLSACNGLFRNVFEPTARALLVDVTPAHQRSVLFNARYFVINIGAAIGPLIGLKLGAGGTSSFVPFATASGIFFFYAAALAVVRRSYRPSRTAQAGLEPVPCRQIVKVVFTDKIFLCFLMGNLFVAGAYSHLDTTLSQYIGHDRIDLYPKLFLVNAISVLILQYPLGRLMKRYSSLTALKAGSVLFGLGVFGFGLFDHIALLALAVVVFTIGEILCFVHGDVIVGEIAPEHQRGAYFGASGLAFLGQSATAWLGGYLLHRLGFSQGPLIFGILMLLTFIAIPFYYRGQRLLEQRNRLGKQTGQAA</sequence>
<evidence type="ECO:0000259" key="8">
    <source>
        <dbReference type="PROSITE" id="PS50850"/>
    </source>
</evidence>
<feature type="transmembrane region" description="Helical" evidence="7">
    <location>
        <begin position="172"/>
        <end position="192"/>
    </location>
</feature>
<evidence type="ECO:0000256" key="2">
    <source>
        <dbReference type="ARBA" id="ARBA00022448"/>
    </source>
</evidence>
<evidence type="ECO:0000256" key="6">
    <source>
        <dbReference type="ARBA" id="ARBA00023136"/>
    </source>
</evidence>
<keyword evidence="5 7" id="KW-1133">Transmembrane helix</keyword>
<reference evidence="9 10" key="1">
    <citation type="submission" date="2024-09" db="EMBL/GenBank/DDBJ databases">
        <authorList>
            <person name="Sun Q."/>
            <person name="Mori K."/>
        </authorList>
    </citation>
    <scope>NUCLEOTIDE SEQUENCE [LARGE SCALE GENOMIC DNA]</scope>
    <source>
        <strain evidence="9 10">TISTR 2452</strain>
    </source>
</reference>
<evidence type="ECO:0000256" key="1">
    <source>
        <dbReference type="ARBA" id="ARBA00004651"/>
    </source>
</evidence>
<evidence type="ECO:0000256" key="3">
    <source>
        <dbReference type="ARBA" id="ARBA00022475"/>
    </source>
</evidence>
<gene>
    <name evidence="9" type="ORF">ACFFSY_30930</name>
</gene>
<dbReference type="Gene3D" id="1.20.1250.20">
    <property type="entry name" value="MFS general substrate transporter like domains"/>
    <property type="match status" value="1"/>
</dbReference>
<feature type="transmembrane region" description="Helical" evidence="7">
    <location>
        <begin position="82"/>
        <end position="111"/>
    </location>
</feature>
<keyword evidence="2" id="KW-0813">Transport</keyword>
<keyword evidence="4 7" id="KW-0812">Transmembrane</keyword>
<keyword evidence="3" id="KW-1003">Cell membrane</keyword>
<name>A0ABV5KYS5_9BACL</name>
<dbReference type="InterPro" id="IPR020846">
    <property type="entry name" value="MFS_dom"/>
</dbReference>
<feature type="transmembrane region" description="Helical" evidence="7">
    <location>
        <begin position="223"/>
        <end position="241"/>
    </location>
</feature>
<feature type="transmembrane region" description="Helical" evidence="7">
    <location>
        <begin position="256"/>
        <end position="275"/>
    </location>
</feature>
<feature type="transmembrane region" description="Helical" evidence="7">
    <location>
        <begin position="311"/>
        <end position="333"/>
    </location>
</feature>
<protein>
    <submittedName>
        <fullName evidence="9">MDR family MFS transporter</fullName>
    </submittedName>
</protein>
<dbReference type="InterPro" id="IPR036259">
    <property type="entry name" value="MFS_trans_sf"/>
</dbReference>
<feature type="transmembrane region" description="Helical" evidence="7">
    <location>
        <begin position="345"/>
        <end position="367"/>
    </location>
</feature>
<dbReference type="PANTHER" id="PTHR23517:SF10">
    <property type="entry name" value="MAJOR FACILITATOR SUPERFAMILY (MFS) PROFILE DOMAIN-CONTAINING PROTEIN"/>
    <property type="match status" value="1"/>
</dbReference>
<dbReference type="Proteomes" id="UP001589747">
    <property type="component" value="Unassembled WGS sequence"/>
</dbReference>
<dbReference type="EMBL" id="JBHMDO010000047">
    <property type="protein sequence ID" value="MFB9330383.1"/>
    <property type="molecule type" value="Genomic_DNA"/>
</dbReference>
<dbReference type="PROSITE" id="PS50850">
    <property type="entry name" value="MFS"/>
    <property type="match status" value="1"/>
</dbReference>
<feature type="transmembrane region" description="Helical" evidence="7">
    <location>
        <begin position="147"/>
        <end position="166"/>
    </location>
</feature>
<evidence type="ECO:0000313" key="10">
    <source>
        <dbReference type="Proteomes" id="UP001589747"/>
    </source>
</evidence>
<feature type="transmembrane region" description="Helical" evidence="7">
    <location>
        <begin position="54"/>
        <end position="76"/>
    </location>
</feature>
<comment type="caution">
    <text evidence="9">The sequence shown here is derived from an EMBL/GenBank/DDBJ whole genome shotgun (WGS) entry which is preliminary data.</text>
</comment>
<dbReference type="CDD" id="cd17329">
    <property type="entry name" value="MFS_MdtH_MDR_like"/>
    <property type="match status" value="1"/>
</dbReference>
<accession>A0ABV5KYS5</accession>
<feature type="transmembrane region" description="Helical" evidence="7">
    <location>
        <begin position="287"/>
        <end position="305"/>
    </location>
</feature>
<dbReference type="SUPFAM" id="SSF103473">
    <property type="entry name" value="MFS general substrate transporter"/>
    <property type="match status" value="1"/>
</dbReference>
<dbReference type="InterPro" id="IPR011701">
    <property type="entry name" value="MFS"/>
</dbReference>
<dbReference type="InterPro" id="IPR050171">
    <property type="entry name" value="MFS_Transporters"/>
</dbReference>
<feature type="transmembrane region" description="Helical" evidence="7">
    <location>
        <begin position="373"/>
        <end position="394"/>
    </location>
</feature>
<feature type="domain" description="Major facilitator superfamily (MFS) profile" evidence="8">
    <location>
        <begin position="17"/>
        <end position="398"/>
    </location>
</feature>
<organism evidence="9 10">
    <name type="scientific">Paenibacillus aurantiacus</name>
    <dbReference type="NCBI Taxonomy" id="1936118"/>
    <lineage>
        <taxon>Bacteria</taxon>
        <taxon>Bacillati</taxon>
        <taxon>Bacillota</taxon>
        <taxon>Bacilli</taxon>
        <taxon>Bacillales</taxon>
        <taxon>Paenibacillaceae</taxon>
        <taxon>Paenibacillus</taxon>
    </lineage>
</organism>
<keyword evidence="6 7" id="KW-0472">Membrane</keyword>
<dbReference type="PANTHER" id="PTHR23517">
    <property type="entry name" value="RESISTANCE PROTEIN MDTM, PUTATIVE-RELATED-RELATED"/>
    <property type="match status" value="1"/>
</dbReference>
<evidence type="ECO:0000256" key="5">
    <source>
        <dbReference type="ARBA" id="ARBA00022989"/>
    </source>
</evidence>
<dbReference type="Pfam" id="PF07690">
    <property type="entry name" value="MFS_1"/>
    <property type="match status" value="1"/>
</dbReference>
<keyword evidence="10" id="KW-1185">Reference proteome</keyword>